<accession>A0A6M3LP94</accession>
<name>A0A6M3LP94_9ZZZZ</name>
<dbReference type="AlphaFoldDB" id="A0A6M3LP94"/>
<organism evidence="1">
    <name type="scientific">viral metagenome</name>
    <dbReference type="NCBI Taxonomy" id="1070528"/>
    <lineage>
        <taxon>unclassified sequences</taxon>
        <taxon>metagenomes</taxon>
        <taxon>organismal metagenomes</taxon>
    </lineage>
</organism>
<reference evidence="1" key="1">
    <citation type="submission" date="2020-03" db="EMBL/GenBank/DDBJ databases">
        <title>The deep terrestrial virosphere.</title>
        <authorList>
            <person name="Holmfeldt K."/>
            <person name="Nilsson E."/>
            <person name="Simone D."/>
            <person name="Lopez-Fernandez M."/>
            <person name="Wu X."/>
            <person name="de Brujin I."/>
            <person name="Lundin D."/>
            <person name="Andersson A."/>
            <person name="Bertilsson S."/>
            <person name="Dopson M."/>
        </authorList>
    </citation>
    <scope>NUCLEOTIDE SEQUENCE</scope>
    <source>
        <strain evidence="1">MM415B05486</strain>
    </source>
</reference>
<dbReference type="EMBL" id="MT143302">
    <property type="protein sequence ID" value="QJA95294.1"/>
    <property type="molecule type" value="Genomic_DNA"/>
</dbReference>
<evidence type="ECO:0000313" key="1">
    <source>
        <dbReference type="EMBL" id="QJA95294.1"/>
    </source>
</evidence>
<sequence length="72" mass="8513">MTSATSGTFATCDICWNNSTLDELKKCYTDVYKMQYESSIRDEYMMNHTLEHLLECVEKEYQKAIPIIKFEE</sequence>
<protein>
    <submittedName>
        <fullName evidence="1">Uncharacterized protein</fullName>
    </submittedName>
</protein>
<gene>
    <name evidence="1" type="ORF">MM415B05486_0009</name>
</gene>
<proteinExistence type="predicted"/>